<dbReference type="InterPro" id="IPR032710">
    <property type="entry name" value="NTF2-like_dom_sf"/>
</dbReference>
<evidence type="ECO:0000313" key="2">
    <source>
        <dbReference type="Proteomes" id="UP000199009"/>
    </source>
</evidence>
<sequence>MPIADAALSLTVGPTAAKLARSAAISDRSKDTGSIRPTRCSAAPPALLDRDTEAVARLYAVPALILFPGQTIAVTDAAQTEQFFGSAWAQYEGITDTRVELRVPAETSGSVWADVTWHRDDATSERLMYQLVNTDDGWRIAVLTPLG</sequence>
<dbReference type="AlphaFoldDB" id="A0A1G7UDE4"/>
<proteinExistence type="predicted"/>
<evidence type="ECO:0008006" key="3">
    <source>
        <dbReference type="Google" id="ProtNLM"/>
    </source>
</evidence>
<dbReference type="RefSeq" id="WP_231917741.1">
    <property type="nucleotide sequence ID" value="NZ_LT629692.1"/>
</dbReference>
<dbReference type="SUPFAM" id="SSF54427">
    <property type="entry name" value="NTF2-like"/>
    <property type="match status" value="1"/>
</dbReference>
<dbReference type="EMBL" id="LT629692">
    <property type="protein sequence ID" value="SDG45606.1"/>
    <property type="molecule type" value="Genomic_DNA"/>
</dbReference>
<evidence type="ECO:0000313" key="1">
    <source>
        <dbReference type="EMBL" id="SDG45606.1"/>
    </source>
</evidence>
<protein>
    <recommendedName>
        <fullName evidence="3">DUF4440 domain-containing protein</fullName>
    </recommendedName>
</protein>
<organism evidence="1 2">
    <name type="scientific">Microbacterium pygmaeum</name>
    <dbReference type="NCBI Taxonomy" id="370764"/>
    <lineage>
        <taxon>Bacteria</taxon>
        <taxon>Bacillati</taxon>
        <taxon>Actinomycetota</taxon>
        <taxon>Actinomycetes</taxon>
        <taxon>Micrococcales</taxon>
        <taxon>Microbacteriaceae</taxon>
        <taxon>Microbacterium</taxon>
    </lineage>
</organism>
<dbReference type="Gene3D" id="3.10.450.50">
    <property type="match status" value="1"/>
</dbReference>
<gene>
    <name evidence="1" type="ORF">SAMN04489810_0353</name>
</gene>
<accession>A0A1G7UDE4</accession>
<reference evidence="1 2" key="1">
    <citation type="submission" date="2016-10" db="EMBL/GenBank/DDBJ databases">
        <authorList>
            <person name="de Groot N.N."/>
        </authorList>
    </citation>
    <scope>NUCLEOTIDE SEQUENCE [LARGE SCALE GENOMIC DNA]</scope>
    <source>
        <strain evidence="1 2">DSM 23142</strain>
    </source>
</reference>
<keyword evidence="2" id="KW-1185">Reference proteome</keyword>
<name>A0A1G7UDE4_9MICO</name>
<dbReference type="STRING" id="370764.SAMN04489810_0353"/>
<dbReference type="Proteomes" id="UP000199009">
    <property type="component" value="Chromosome I"/>
</dbReference>